<dbReference type="Proteomes" id="UP000623172">
    <property type="component" value="Unassembled WGS sequence"/>
</dbReference>
<dbReference type="InterPro" id="IPR012676">
    <property type="entry name" value="TGS-like"/>
</dbReference>
<dbReference type="PROSITE" id="PS51880">
    <property type="entry name" value="TGS"/>
    <property type="match status" value="1"/>
</dbReference>
<comment type="caution">
    <text evidence="8">The sequence shown here is derived from an EMBL/GenBank/DDBJ whole genome shotgun (WGS) entry which is preliminary data.</text>
</comment>
<comment type="function">
    <text evidence="4">In eubacteria ppGpp (guanosine 3'-diphosphate 5'-diphosphate) is a mediator of the stringent response that coordinates a variety of cellular activities in response to changes in nutritional abundance.</text>
</comment>
<evidence type="ECO:0000259" key="5">
    <source>
        <dbReference type="PROSITE" id="PS51671"/>
    </source>
</evidence>
<dbReference type="SUPFAM" id="SSF55021">
    <property type="entry name" value="ACT-like"/>
    <property type="match status" value="1"/>
</dbReference>
<dbReference type="FunFam" id="3.30.460.10:FF:000001">
    <property type="entry name" value="GTP pyrophosphokinase RelA"/>
    <property type="match status" value="1"/>
</dbReference>
<protein>
    <recommendedName>
        <fullName evidence="2">GTP diphosphokinase</fullName>
        <ecNumber evidence="2">2.7.6.5</ecNumber>
    </recommendedName>
</protein>
<dbReference type="PROSITE" id="PS51671">
    <property type="entry name" value="ACT"/>
    <property type="match status" value="1"/>
</dbReference>
<evidence type="ECO:0000256" key="3">
    <source>
        <dbReference type="ARBA" id="ARBA00048244"/>
    </source>
</evidence>
<dbReference type="CDD" id="cd04876">
    <property type="entry name" value="ACT_RelA-SpoT"/>
    <property type="match status" value="1"/>
</dbReference>
<name>A0A926HNX5_9FIRM</name>
<dbReference type="GO" id="GO:0008728">
    <property type="term" value="F:GTP diphosphokinase activity"/>
    <property type="evidence" value="ECO:0007669"/>
    <property type="project" value="UniProtKB-EC"/>
</dbReference>
<dbReference type="FunFam" id="1.10.3210.10:FF:000001">
    <property type="entry name" value="GTP pyrophosphokinase RelA"/>
    <property type="match status" value="1"/>
</dbReference>
<dbReference type="InterPro" id="IPR045600">
    <property type="entry name" value="RelA/SpoT_AH_RIS"/>
</dbReference>
<dbReference type="GO" id="GO:0005886">
    <property type="term" value="C:plasma membrane"/>
    <property type="evidence" value="ECO:0007669"/>
    <property type="project" value="TreeGrafter"/>
</dbReference>
<accession>A0A926HNX5</accession>
<dbReference type="InterPro" id="IPR004811">
    <property type="entry name" value="RelA/Spo_fam"/>
</dbReference>
<dbReference type="InterPro" id="IPR033655">
    <property type="entry name" value="TGS_RelA/SpoT"/>
</dbReference>
<dbReference type="PROSITE" id="PS51831">
    <property type="entry name" value="HD"/>
    <property type="match status" value="1"/>
</dbReference>
<dbReference type="Pfam" id="PF13328">
    <property type="entry name" value="HD_4"/>
    <property type="match status" value="1"/>
</dbReference>
<dbReference type="GO" id="GO:0015969">
    <property type="term" value="P:guanosine tetraphosphate metabolic process"/>
    <property type="evidence" value="ECO:0007669"/>
    <property type="project" value="InterPro"/>
</dbReference>
<feature type="domain" description="ACT" evidence="5">
    <location>
        <begin position="645"/>
        <end position="719"/>
    </location>
</feature>
<dbReference type="Gene3D" id="3.30.460.10">
    <property type="entry name" value="Beta Polymerase, domain 2"/>
    <property type="match status" value="1"/>
</dbReference>
<dbReference type="Gene3D" id="3.30.70.260">
    <property type="match status" value="1"/>
</dbReference>
<dbReference type="InterPro" id="IPR045865">
    <property type="entry name" value="ACT-like_dom_sf"/>
</dbReference>
<dbReference type="PANTHER" id="PTHR21262:SF31">
    <property type="entry name" value="GTP PYROPHOSPHOKINASE"/>
    <property type="match status" value="1"/>
</dbReference>
<feature type="domain" description="HD" evidence="6">
    <location>
        <begin position="45"/>
        <end position="144"/>
    </location>
</feature>
<evidence type="ECO:0000256" key="1">
    <source>
        <dbReference type="ARBA" id="ARBA00004976"/>
    </source>
</evidence>
<dbReference type="CDD" id="cd05399">
    <property type="entry name" value="NT_Rel-Spo_like"/>
    <property type="match status" value="1"/>
</dbReference>
<dbReference type="CDD" id="cd01668">
    <property type="entry name" value="TGS_RSH"/>
    <property type="match status" value="1"/>
</dbReference>
<evidence type="ECO:0000259" key="6">
    <source>
        <dbReference type="PROSITE" id="PS51831"/>
    </source>
</evidence>
<dbReference type="Pfam" id="PF13291">
    <property type="entry name" value="ACT_4"/>
    <property type="match status" value="1"/>
</dbReference>
<dbReference type="EMBL" id="JACRSR010000001">
    <property type="protein sequence ID" value="MBC8531079.1"/>
    <property type="molecule type" value="Genomic_DNA"/>
</dbReference>
<comment type="catalytic activity">
    <reaction evidence="3">
        <text>GTP + ATP = guanosine 3'-diphosphate 5'-triphosphate + AMP</text>
        <dbReference type="Rhea" id="RHEA:22088"/>
        <dbReference type="ChEBI" id="CHEBI:30616"/>
        <dbReference type="ChEBI" id="CHEBI:37565"/>
        <dbReference type="ChEBI" id="CHEBI:142410"/>
        <dbReference type="ChEBI" id="CHEBI:456215"/>
        <dbReference type="EC" id="2.7.6.5"/>
    </reaction>
</comment>
<dbReference type="NCBIfam" id="TIGR00691">
    <property type="entry name" value="spoT_relA"/>
    <property type="match status" value="1"/>
</dbReference>
<dbReference type="Gene3D" id="3.10.20.30">
    <property type="match status" value="1"/>
</dbReference>
<reference evidence="8" key="1">
    <citation type="submission" date="2020-08" db="EMBL/GenBank/DDBJ databases">
        <title>Genome public.</title>
        <authorList>
            <person name="Liu C."/>
            <person name="Sun Q."/>
        </authorList>
    </citation>
    <scope>NUCLEOTIDE SEQUENCE</scope>
    <source>
        <strain evidence="8">NSJ-53</strain>
    </source>
</reference>
<sequence length="719" mass="81920">MEELQHLLDKIRENYPDEDLKVIEKAYRLAETAHTGQLRASGEPYFVHPYGVAVILTDLGLDVDTIAAGLLHDVVEDTPVTLEEITDEFGSEIASLVDGVTKLSRFEFRTKEEQQAETYRKMFLAMAKDIRVILIKLADRLHNMRTLEHLKNPDKAIMKAKETLEIYAPLAHRLGIYRLKVELEDRAFSFLEPEAYKELIDKMSAKFAEREDALKEAMGMLRTKLDEMHIHAEIEGRPKHYYSIYKKMKTQNKTLDQIFDLIAVRVIVDTVKDCYAVLGTVHTLWKPIPGRFKDYIAVPKPNMYQSLHTTLISRHGNPFEIQIRTFEMHRTSEYGIAAHWKYKEGRSNESSLDMKLAWLRQILEWQDETKDAREFMDTLKIDLYSDEVFVYTPKGDVINLPKGATPLDFAYSIHSAIGNKCVGAKISGKIVPLDYHLKTGDIVEVLTSSSTKGPSMDWLKVVVTSQARNKIRAWFKKQNKEENVERGKDMLEKEARRHGCHLSDLNKPEWMDDIVKKYSMTTADDIYAAVGYGGLTSNQVLSRLLEYYKKARKMEIKKAKAAENSASRNSASQGVIVKGEHNMLVRFSKCCNPLPGDDIVGYITRGRGVSIHRRDCANLNDLAADVGRMVDVEWESDAKTSYQADIQLLASDHPGLLANIFNMMAQMNINITAINARTNKNGTVVVNLTLEITSVEILEKVMKTLKRMPETMEVFRGTT</sequence>
<dbReference type="InterPro" id="IPR004095">
    <property type="entry name" value="TGS"/>
</dbReference>
<dbReference type="Pfam" id="PF04607">
    <property type="entry name" value="RelA_SpoT"/>
    <property type="match status" value="1"/>
</dbReference>
<evidence type="ECO:0000313" key="8">
    <source>
        <dbReference type="EMBL" id="MBC8531079.1"/>
    </source>
</evidence>
<evidence type="ECO:0000256" key="4">
    <source>
        <dbReference type="RuleBase" id="RU003847"/>
    </source>
</evidence>
<gene>
    <name evidence="8" type="ORF">H8696_04365</name>
</gene>
<dbReference type="InterPro" id="IPR043519">
    <property type="entry name" value="NT_sf"/>
</dbReference>
<comment type="similarity">
    <text evidence="4">Belongs to the relA/spoT family.</text>
</comment>
<dbReference type="Pfam" id="PF19296">
    <property type="entry name" value="RelA_AH_RIS"/>
    <property type="match status" value="1"/>
</dbReference>
<dbReference type="InterPro" id="IPR003607">
    <property type="entry name" value="HD/PDEase_dom"/>
</dbReference>
<dbReference type="AlphaFoldDB" id="A0A926HNX5"/>
<dbReference type="SUPFAM" id="SSF81271">
    <property type="entry name" value="TGS-like"/>
    <property type="match status" value="1"/>
</dbReference>
<comment type="pathway">
    <text evidence="1">Purine metabolism; ppGpp biosynthesis; ppGpp from GTP: step 1/2.</text>
</comment>
<dbReference type="InterPro" id="IPR002912">
    <property type="entry name" value="ACT_dom"/>
</dbReference>
<dbReference type="Gene3D" id="1.10.3210.10">
    <property type="entry name" value="Hypothetical protein af1432"/>
    <property type="match status" value="1"/>
</dbReference>
<keyword evidence="9" id="KW-1185">Reference proteome</keyword>
<dbReference type="SUPFAM" id="SSF109604">
    <property type="entry name" value="HD-domain/PDEase-like"/>
    <property type="match status" value="1"/>
</dbReference>
<dbReference type="SMART" id="SM00471">
    <property type="entry name" value="HDc"/>
    <property type="match status" value="1"/>
</dbReference>
<dbReference type="FunFam" id="3.10.20.30:FF:000002">
    <property type="entry name" value="GTP pyrophosphokinase (RelA/SpoT)"/>
    <property type="match status" value="1"/>
</dbReference>
<dbReference type="CDD" id="cd00077">
    <property type="entry name" value="HDc"/>
    <property type="match status" value="1"/>
</dbReference>
<dbReference type="InterPro" id="IPR012675">
    <property type="entry name" value="Beta-grasp_dom_sf"/>
</dbReference>
<dbReference type="InterPro" id="IPR006674">
    <property type="entry name" value="HD_domain"/>
</dbReference>
<evidence type="ECO:0000259" key="7">
    <source>
        <dbReference type="PROSITE" id="PS51880"/>
    </source>
</evidence>
<evidence type="ECO:0000313" key="9">
    <source>
        <dbReference type="Proteomes" id="UP000623172"/>
    </source>
</evidence>
<dbReference type="SUPFAM" id="SSF81301">
    <property type="entry name" value="Nucleotidyltransferase"/>
    <property type="match status" value="1"/>
</dbReference>
<evidence type="ECO:0000256" key="2">
    <source>
        <dbReference type="ARBA" id="ARBA00013251"/>
    </source>
</evidence>
<organism evidence="8 9">
    <name type="scientific">Gehongia tenuis</name>
    <dbReference type="NCBI Taxonomy" id="2763655"/>
    <lineage>
        <taxon>Bacteria</taxon>
        <taxon>Bacillati</taxon>
        <taxon>Bacillota</taxon>
        <taxon>Clostridia</taxon>
        <taxon>Christensenellales</taxon>
        <taxon>Christensenellaceae</taxon>
        <taxon>Gehongia</taxon>
    </lineage>
</organism>
<proteinExistence type="inferred from homology"/>
<dbReference type="PANTHER" id="PTHR21262">
    <property type="entry name" value="GUANOSINE-3',5'-BIS DIPHOSPHATE 3'-PYROPHOSPHOHYDROLASE"/>
    <property type="match status" value="1"/>
</dbReference>
<dbReference type="EC" id="2.7.6.5" evidence="2"/>
<dbReference type="InterPro" id="IPR007685">
    <property type="entry name" value="RelA_SpoT"/>
</dbReference>
<dbReference type="Pfam" id="PF02824">
    <property type="entry name" value="TGS"/>
    <property type="match status" value="1"/>
</dbReference>
<feature type="domain" description="TGS" evidence="7">
    <location>
        <begin position="386"/>
        <end position="447"/>
    </location>
</feature>
<dbReference type="SMART" id="SM00954">
    <property type="entry name" value="RelA_SpoT"/>
    <property type="match status" value="1"/>
</dbReference>